<dbReference type="AlphaFoldDB" id="A0A089NQF3"/>
<dbReference type="KEGG" id="mor:MOC_0318"/>
<proteinExistence type="predicted"/>
<organism evidence="1 2">
    <name type="scientific">Methylobacterium oryzae CBMB20</name>
    <dbReference type="NCBI Taxonomy" id="693986"/>
    <lineage>
        <taxon>Bacteria</taxon>
        <taxon>Pseudomonadati</taxon>
        <taxon>Pseudomonadota</taxon>
        <taxon>Alphaproteobacteria</taxon>
        <taxon>Hyphomicrobiales</taxon>
        <taxon>Methylobacteriaceae</taxon>
        <taxon>Methylobacterium</taxon>
    </lineage>
</organism>
<evidence type="ECO:0000313" key="1">
    <source>
        <dbReference type="EMBL" id="AIQ88073.1"/>
    </source>
</evidence>
<gene>
    <name evidence="1" type="ORF">MOC_0318</name>
</gene>
<dbReference type="Proteomes" id="UP000029492">
    <property type="component" value="Chromosome"/>
</dbReference>
<dbReference type="EMBL" id="CP003811">
    <property type="protein sequence ID" value="AIQ88073.1"/>
    <property type="molecule type" value="Genomic_DNA"/>
</dbReference>
<accession>A0A089NQF3</accession>
<sequence>MTASKLLVRSLMTSSGTDARREHPTLNRKAYWRVPDDLRSA</sequence>
<name>A0A089NQF3_9HYPH</name>
<keyword evidence="2" id="KW-1185">Reference proteome</keyword>
<reference evidence="1 2" key="1">
    <citation type="journal article" date="2014" name="PLoS ONE">
        <title>Genome Information of Methylobacterium oryzae, a Plant-Probiotic Methylotroph in the Phyllosphere.</title>
        <authorList>
            <person name="Kwak M.J."/>
            <person name="Jeong H."/>
            <person name="Madhaiyan M."/>
            <person name="Lee Y."/>
            <person name="Sa T.M."/>
            <person name="Oh T.K."/>
            <person name="Kim J.F."/>
        </authorList>
    </citation>
    <scope>NUCLEOTIDE SEQUENCE [LARGE SCALE GENOMIC DNA]</scope>
    <source>
        <strain evidence="1 2">CBMB20</strain>
    </source>
</reference>
<dbReference type="HOGENOM" id="CLU_3272681_0_0_5"/>
<evidence type="ECO:0000313" key="2">
    <source>
        <dbReference type="Proteomes" id="UP000029492"/>
    </source>
</evidence>
<protein>
    <submittedName>
        <fullName evidence="1">Protein of unassigned function</fullName>
    </submittedName>
</protein>